<keyword evidence="6 7" id="KW-0998">Cell outer membrane</keyword>
<keyword evidence="3 7" id="KW-1134">Transmembrane beta strand</keyword>
<sequence>MFRNVLLSLVICLFAAPVALSQTGSLTGEVTDAQTGETLAGVNVFIEELEVGDVSNVDGQYVIENIPTGEHLVSVTYVGYATIEESVTISEGENILNFEMDVDMVGLDEMVVVGYGERVRRDVTGSVSSVSAEQIENTPVTTPEQLLQGRTAGVQVSSASGVAGGVVNVRVRGSSSIQAGNQPLYVIDGIPVTTGETGGELGQRTNALADLNPGDIESIEVLKDASATAIYGSRGANGVVLITTKQGEAMDRTDISVNYFRGVTDATFDWDVLDGPQWSEVYREAFDNYSLLTQGEVIPGFETFMDYPEVPDADEAPTYDFVDESFRTGTLQELSVSARGGDVSTRYYVSGTYHQTEGYIIENEFQRLSARLNLEHDATERIRVGANVGLTRTMNDRAPTDNLVAGTLTSAALIPPVVPIYQDEEAEIYNFANPWNIADNPVAVAENNQYSTNHWRVLGNLFGEVRPTQHLTLRLSGGLDLLNSDDYRRYSELTGDGAPTGLGSQNVRETENWTVTATANYSRTFEDVHRLTAVAGTELQRHQRLQVTAAGTAFVSDLFPNVASAADVLDYTSFVDDNFGMESYFTRATYTYDDRYTIEGSARIDGSSRFGEDNRYGFFPAGAVAWRISEEDFFDIDTFTDLRFRVSYGITGNDQIGDFQSRGLFGGADYANLPGLYPSQLANPDLTWESTYQFDIGMDAALFEDRVSLSADYYHSRTDDMLLPVQTPYSSGFQNVVQNVGSMVNQGVELTLETLNLAGEFQWTTRFNVSYNENEVTELVDGEDISAGLQRVREGEPLGSFYLIRWHGVDPETGEAQWLDKEGEITNDPGDGDRVIAGQVDPSWFGGIENSFNYRGFGLDVFFQYATGHDVYNDTYRFMMTPATFNLHTDYMDRWQEPGDETDVPRNVFGDLADDATRASTRFLEDGSYIRLRELTLSYNLPHNFTEQLGIANARLFVQGTNLWTSHNLSVGDPEGSADGASGNLDRGELFFTPPQQRTITGGVNLNF</sequence>
<dbReference type="GO" id="GO:0009279">
    <property type="term" value="C:cell outer membrane"/>
    <property type="evidence" value="ECO:0007669"/>
    <property type="project" value="UniProtKB-SubCell"/>
</dbReference>
<name>A0A8J7UTX2_9BACT</name>
<comment type="caution">
    <text evidence="10">The sequence shown here is derived from an EMBL/GenBank/DDBJ whole genome shotgun (WGS) entry which is preliminary data.</text>
</comment>
<dbReference type="Gene3D" id="2.170.130.10">
    <property type="entry name" value="TonB-dependent receptor, plug domain"/>
    <property type="match status" value="1"/>
</dbReference>
<dbReference type="PROSITE" id="PS52016">
    <property type="entry name" value="TONB_DEPENDENT_REC_3"/>
    <property type="match status" value="1"/>
</dbReference>
<evidence type="ECO:0000313" key="11">
    <source>
        <dbReference type="Proteomes" id="UP000673975"/>
    </source>
</evidence>
<evidence type="ECO:0000256" key="8">
    <source>
        <dbReference type="SAM" id="SignalP"/>
    </source>
</evidence>
<dbReference type="EMBL" id="JAFIDN010000007">
    <property type="protein sequence ID" value="MBP3193011.1"/>
    <property type="molecule type" value="Genomic_DNA"/>
</dbReference>
<dbReference type="Pfam" id="PF07715">
    <property type="entry name" value="Plug"/>
    <property type="match status" value="1"/>
</dbReference>
<dbReference type="RefSeq" id="WP_210512239.1">
    <property type="nucleotide sequence ID" value="NZ_JAFIDN010000007.1"/>
</dbReference>
<dbReference type="InterPro" id="IPR012910">
    <property type="entry name" value="Plug_dom"/>
</dbReference>
<evidence type="ECO:0000256" key="4">
    <source>
        <dbReference type="ARBA" id="ARBA00022692"/>
    </source>
</evidence>
<dbReference type="Gene3D" id="2.60.40.1120">
    <property type="entry name" value="Carboxypeptidase-like, regulatory domain"/>
    <property type="match status" value="1"/>
</dbReference>
<dbReference type="Gene3D" id="2.40.170.20">
    <property type="entry name" value="TonB-dependent receptor, beta-barrel domain"/>
    <property type="match status" value="1"/>
</dbReference>
<dbReference type="FunFam" id="2.170.130.10:FF:000008">
    <property type="entry name" value="SusC/RagA family TonB-linked outer membrane protein"/>
    <property type="match status" value="1"/>
</dbReference>
<gene>
    <name evidence="10" type="ORF">NATSA_10085</name>
</gene>
<evidence type="ECO:0000259" key="9">
    <source>
        <dbReference type="Pfam" id="PF07715"/>
    </source>
</evidence>
<evidence type="ECO:0000313" key="10">
    <source>
        <dbReference type="EMBL" id="MBP3193011.1"/>
    </source>
</evidence>
<feature type="signal peptide" evidence="8">
    <location>
        <begin position="1"/>
        <end position="21"/>
    </location>
</feature>
<comment type="subcellular location">
    <subcellularLocation>
        <location evidence="1 7">Cell outer membrane</location>
        <topology evidence="1 7">Multi-pass membrane protein</topology>
    </subcellularLocation>
</comment>
<evidence type="ECO:0000256" key="7">
    <source>
        <dbReference type="PROSITE-ProRule" id="PRU01360"/>
    </source>
</evidence>
<dbReference type="InterPro" id="IPR039426">
    <property type="entry name" value="TonB-dep_rcpt-like"/>
</dbReference>
<dbReference type="NCBIfam" id="TIGR04056">
    <property type="entry name" value="OMP_RagA_SusC"/>
    <property type="match status" value="1"/>
</dbReference>
<reference evidence="10" key="1">
    <citation type="submission" date="2021-02" db="EMBL/GenBank/DDBJ databases">
        <title>Natronogracilivirga saccharolytica gen. nov. sp. nov. a new anaerobic, haloalkiliphilic carbohydrate-fermenting bacterium from soda lake and proposing of Cyclonatronumiaceae fam. nov. in the phylum Balneolaeota.</title>
        <authorList>
            <person name="Zhilina T.N."/>
            <person name="Sorokin D.Y."/>
            <person name="Zavarzina D.G."/>
            <person name="Toshchakov S.V."/>
            <person name="Kublanov I.V."/>
        </authorList>
    </citation>
    <scope>NUCLEOTIDE SEQUENCE</scope>
    <source>
        <strain evidence="10">Z-1702</strain>
    </source>
</reference>
<comment type="similarity">
    <text evidence="7">Belongs to the TonB-dependent receptor family.</text>
</comment>
<organism evidence="10 11">
    <name type="scientific">Natronogracilivirga saccharolytica</name>
    <dbReference type="NCBI Taxonomy" id="2812953"/>
    <lineage>
        <taxon>Bacteria</taxon>
        <taxon>Pseudomonadati</taxon>
        <taxon>Balneolota</taxon>
        <taxon>Balneolia</taxon>
        <taxon>Balneolales</taxon>
        <taxon>Cyclonatronaceae</taxon>
        <taxon>Natronogracilivirga</taxon>
    </lineage>
</organism>
<dbReference type="InterPro" id="IPR008969">
    <property type="entry name" value="CarboxyPept-like_regulatory"/>
</dbReference>
<dbReference type="SUPFAM" id="SSF49464">
    <property type="entry name" value="Carboxypeptidase regulatory domain-like"/>
    <property type="match status" value="1"/>
</dbReference>
<keyword evidence="11" id="KW-1185">Reference proteome</keyword>
<dbReference type="NCBIfam" id="TIGR04057">
    <property type="entry name" value="SusC_RagA_signa"/>
    <property type="match status" value="1"/>
</dbReference>
<protein>
    <submittedName>
        <fullName evidence="10">TonB-dependent receptor</fullName>
    </submittedName>
</protein>
<evidence type="ECO:0000256" key="2">
    <source>
        <dbReference type="ARBA" id="ARBA00022448"/>
    </source>
</evidence>
<dbReference type="Pfam" id="PF13715">
    <property type="entry name" value="CarbopepD_reg_2"/>
    <property type="match status" value="1"/>
</dbReference>
<keyword evidence="8" id="KW-0732">Signal</keyword>
<evidence type="ECO:0000256" key="1">
    <source>
        <dbReference type="ARBA" id="ARBA00004571"/>
    </source>
</evidence>
<keyword evidence="4 7" id="KW-0812">Transmembrane</keyword>
<dbReference type="AlphaFoldDB" id="A0A8J7UTX2"/>
<dbReference type="SUPFAM" id="SSF56935">
    <property type="entry name" value="Porins"/>
    <property type="match status" value="1"/>
</dbReference>
<keyword evidence="10" id="KW-0675">Receptor</keyword>
<evidence type="ECO:0000256" key="3">
    <source>
        <dbReference type="ARBA" id="ARBA00022452"/>
    </source>
</evidence>
<feature type="chain" id="PRO_5035193494" evidence="8">
    <location>
        <begin position="22"/>
        <end position="1008"/>
    </location>
</feature>
<dbReference type="InterPro" id="IPR037066">
    <property type="entry name" value="Plug_dom_sf"/>
</dbReference>
<evidence type="ECO:0000256" key="5">
    <source>
        <dbReference type="ARBA" id="ARBA00023136"/>
    </source>
</evidence>
<feature type="domain" description="TonB-dependent receptor plug" evidence="9">
    <location>
        <begin position="121"/>
        <end position="239"/>
    </location>
</feature>
<keyword evidence="5 7" id="KW-0472">Membrane</keyword>
<evidence type="ECO:0000256" key="6">
    <source>
        <dbReference type="ARBA" id="ARBA00023237"/>
    </source>
</evidence>
<dbReference type="InterPro" id="IPR023996">
    <property type="entry name" value="TonB-dep_OMP_SusC/RagA"/>
</dbReference>
<proteinExistence type="inferred from homology"/>
<dbReference type="InterPro" id="IPR023997">
    <property type="entry name" value="TonB-dep_OMP_SusC/RagA_CS"/>
</dbReference>
<accession>A0A8J7UTX2</accession>
<dbReference type="Proteomes" id="UP000673975">
    <property type="component" value="Unassembled WGS sequence"/>
</dbReference>
<keyword evidence="2 7" id="KW-0813">Transport</keyword>
<dbReference type="InterPro" id="IPR036942">
    <property type="entry name" value="Beta-barrel_TonB_sf"/>
</dbReference>